<dbReference type="Proteomes" id="UP000825679">
    <property type="component" value="Chromosome"/>
</dbReference>
<evidence type="ECO:0000313" key="3">
    <source>
        <dbReference type="EMBL" id="QZA78965.1"/>
    </source>
</evidence>
<dbReference type="EMBL" id="CP081150">
    <property type="protein sequence ID" value="QZA78965.1"/>
    <property type="molecule type" value="Genomic_DNA"/>
</dbReference>
<proteinExistence type="predicted"/>
<dbReference type="InterPro" id="IPR006976">
    <property type="entry name" value="VanZ-like"/>
</dbReference>
<evidence type="ECO:0000259" key="2">
    <source>
        <dbReference type="Pfam" id="PF04892"/>
    </source>
</evidence>
<keyword evidence="4" id="KW-1185">Reference proteome</keyword>
<dbReference type="Pfam" id="PF04892">
    <property type="entry name" value="VanZ"/>
    <property type="match status" value="1"/>
</dbReference>
<evidence type="ECO:0000313" key="4">
    <source>
        <dbReference type="Proteomes" id="UP000825679"/>
    </source>
</evidence>
<feature type="transmembrane region" description="Helical" evidence="1">
    <location>
        <begin position="12"/>
        <end position="30"/>
    </location>
</feature>
<keyword evidence="1" id="KW-0472">Membrane</keyword>
<keyword evidence="1" id="KW-0812">Transmembrane</keyword>
<evidence type="ECO:0000256" key="1">
    <source>
        <dbReference type="SAM" id="Phobius"/>
    </source>
</evidence>
<dbReference type="RefSeq" id="WP_221007484.1">
    <property type="nucleotide sequence ID" value="NZ_CP081150.1"/>
</dbReference>
<gene>
    <name evidence="3" type="ORF">K4H28_06095</name>
</gene>
<feature type="transmembrane region" description="Helical" evidence="1">
    <location>
        <begin position="42"/>
        <end position="59"/>
    </location>
</feature>
<dbReference type="PANTHER" id="PTHR28008:SF1">
    <property type="entry name" value="DOMAIN PROTEIN, PUTATIVE (AFU_ORTHOLOGUE AFUA_3G10980)-RELATED"/>
    <property type="match status" value="1"/>
</dbReference>
<feature type="transmembrane region" description="Helical" evidence="1">
    <location>
        <begin position="66"/>
        <end position="87"/>
    </location>
</feature>
<dbReference type="PANTHER" id="PTHR28008">
    <property type="entry name" value="DOMAIN PROTEIN, PUTATIVE (AFU_ORTHOLOGUE AFUA_3G10980)-RELATED"/>
    <property type="match status" value="1"/>
</dbReference>
<sequence>MKLSLSNPKLVLPCLFWSWTVAIWIGSLMPMSGPSIENGDKIQHFIGYGVLALLAQLIWRQPSKVWLGAALMGITVEFAQALTPYRSFDTHDMIANGVGALGGVLLASAWLKRK</sequence>
<dbReference type="NCBIfam" id="NF037970">
    <property type="entry name" value="vanZ_1"/>
    <property type="match status" value="1"/>
</dbReference>
<organism evidence="3 4">
    <name type="scientific">Deefgea tanakiae</name>
    <dbReference type="NCBI Taxonomy" id="2865840"/>
    <lineage>
        <taxon>Bacteria</taxon>
        <taxon>Pseudomonadati</taxon>
        <taxon>Pseudomonadota</taxon>
        <taxon>Betaproteobacteria</taxon>
        <taxon>Neisseriales</taxon>
        <taxon>Chitinibacteraceae</taxon>
        <taxon>Deefgea</taxon>
    </lineage>
</organism>
<feature type="transmembrane region" description="Helical" evidence="1">
    <location>
        <begin position="93"/>
        <end position="111"/>
    </location>
</feature>
<accession>A0ABX8ZAZ6</accession>
<reference evidence="3 4" key="1">
    <citation type="submission" date="2021-08" db="EMBL/GenBank/DDBJ databases">
        <title>complete genome sequencing of Deefgea sp. D25.</title>
        <authorList>
            <person name="Bae J.-W."/>
            <person name="Gim D.-H."/>
        </authorList>
    </citation>
    <scope>NUCLEOTIDE SEQUENCE [LARGE SCALE GENOMIC DNA]</scope>
    <source>
        <strain evidence="3 4">D25</strain>
    </source>
</reference>
<feature type="domain" description="VanZ-like" evidence="2">
    <location>
        <begin position="36"/>
        <end position="109"/>
    </location>
</feature>
<protein>
    <submittedName>
        <fullName evidence="3">VanZ family protein</fullName>
    </submittedName>
</protein>
<name>A0ABX8ZAZ6_9NEIS</name>
<keyword evidence="1" id="KW-1133">Transmembrane helix</keyword>